<dbReference type="RefSeq" id="WP_066211798.1">
    <property type="nucleotide sequence ID" value="NZ_FNSN01000003.1"/>
</dbReference>
<dbReference type="PANTHER" id="PTHR36540">
    <property type="entry name" value="PYRIMIDINE/PURINE NUCLEOSIDE PHOSPHORYLASE"/>
    <property type="match status" value="1"/>
</dbReference>
<dbReference type="OrthoDB" id="9793848at2"/>
<keyword evidence="4" id="KW-1185">Reference proteome</keyword>
<evidence type="ECO:0000313" key="4">
    <source>
        <dbReference type="Proteomes" id="UP000182652"/>
    </source>
</evidence>
<reference evidence="3 4" key="1">
    <citation type="submission" date="2016-10" db="EMBL/GenBank/DDBJ databases">
        <authorList>
            <person name="de Groot N.N."/>
        </authorList>
    </citation>
    <scope>NUCLEOTIDE SEQUENCE [LARGE SCALE GENOMIC DNA]</scope>
    <source>
        <strain evidence="3 4">DSM 10495</strain>
    </source>
</reference>
<dbReference type="PANTHER" id="PTHR36540:SF1">
    <property type="entry name" value="PYRIMIDINE_PURINE NUCLEOSIDE PHOSPHORYLASE"/>
    <property type="match status" value="1"/>
</dbReference>
<accession>A0A1H4LNF3</accession>
<dbReference type="GO" id="GO:0004731">
    <property type="term" value="F:purine-nucleoside phosphorylase activity"/>
    <property type="evidence" value="ECO:0007669"/>
    <property type="project" value="TreeGrafter"/>
</dbReference>
<dbReference type="STRING" id="156980.SAMN04489745_1064"/>
<dbReference type="Pfam" id="PF06865">
    <property type="entry name" value="Ppnp"/>
    <property type="match status" value="1"/>
</dbReference>
<protein>
    <submittedName>
        <fullName evidence="3">Uncharacterized protein</fullName>
    </submittedName>
</protein>
<dbReference type="EMBL" id="FNSN01000003">
    <property type="protein sequence ID" value="SEB72116.1"/>
    <property type="molecule type" value="Genomic_DNA"/>
</dbReference>
<evidence type="ECO:0000256" key="2">
    <source>
        <dbReference type="ARBA" id="ARBA00022679"/>
    </source>
</evidence>
<dbReference type="GO" id="GO:0005829">
    <property type="term" value="C:cytosol"/>
    <property type="evidence" value="ECO:0007669"/>
    <property type="project" value="TreeGrafter"/>
</dbReference>
<organism evidence="3 4">
    <name type="scientific">Arthrobacter woluwensis</name>
    <dbReference type="NCBI Taxonomy" id="156980"/>
    <lineage>
        <taxon>Bacteria</taxon>
        <taxon>Bacillati</taxon>
        <taxon>Actinomycetota</taxon>
        <taxon>Actinomycetes</taxon>
        <taxon>Micrococcales</taxon>
        <taxon>Micrococcaceae</taxon>
        <taxon>Arthrobacter</taxon>
    </lineage>
</organism>
<gene>
    <name evidence="3" type="ORF">SAMN04489745_1064</name>
</gene>
<keyword evidence="1" id="KW-0328">Glycosyltransferase</keyword>
<dbReference type="AlphaFoldDB" id="A0A1H4LNF3"/>
<name>A0A1H4LNF3_9MICC</name>
<dbReference type="GO" id="GO:0016154">
    <property type="term" value="F:pyrimidine-nucleoside phosphorylase activity"/>
    <property type="evidence" value="ECO:0007669"/>
    <property type="project" value="TreeGrafter"/>
</dbReference>
<dbReference type="SUPFAM" id="SSF51182">
    <property type="entry name" value="RmlC-like cupins"/>
    <property type="match status" value="1"/>
</dbReference>
<sequence>MISQHEYFDGNVRSLGSGDDDGKFTVGVIAPGEWTFGTSSPERMQLVRGSWDVKLPAESGEWVRYEAGSAFEVEAGVSFTVMTSDPVAYICSYE</sequence>
<dbReference type="Gene3D" id="2.60.120.10">
    <property type="entry name" value="Jelly Rolls"/>
    <property type="match status" value="1"/>
</dbReference>
<dbReference type="Proteomes" id="UP000182652">
    <property type="component" value="Unassembled WGS sequence"/>
</dbReference>
<proteinExistence type="predicted"/>
<evidence type="ECO:0000313" key="3">
    <source>
        <dbReference type="EMBL" id="SEB72116.1"/>
    </source>
</evidence>
<keyword evidence="2" id="KW-0808">Transferase</keyword>
<dbReference type="InterPro" id="IPR014710">
    <property type="entry name" value="RmlC-like_jellyroll"/>
</dbReference>
<evidence type="ECO:0000256" key="1">
    <source>
        <dbReference type="ARBA" id="ARBA00022676"/>
    </source>
</evidence>
<dbReference type="InterPro" id="IPR011051">
    <property type="entry name" value="RmlC_Cupin_sf"/>
</dbReference>
<dbReference type="InterPro" id="IPR009664">
    <property type="entry name" value="Ppnp"/>
</dbReference>